<protein>
    <submittedName>
        <fullName evidence="1">Uncharacterized protein</fullName>
    </submittedName>
</protein>
<name>A0A813PDI0_9BILA</name>
<dbReference type="Proteomes" id="UP000663860">
    <property type="component" value="Unassembled WGS sequence"/>
</dbReference>
<gene>
    <name evidence="1" type="ORF">IZO911_LOCUS4012</name>
</gene>
<dbReference type="EMBL" id="CAJNOE010000021">
    <property type="protein sequence ID" value="CAF0748858.1"/>
    <property type="molecule type" value="Genomic_DNA"/>
</dbReference>
<accession>A0A813PDI0</accession>
<proteinExistence type="predicted"/>
<reference evidence="1" key="1">
    <citation type="submission" date="2021-02" db="EMBL/GenBank/DDBJ databases">
        <authorList>
            <person name="Nowell W R."/>
        </authorList>
    </citation>
    <scope>NUCLEOTIDE SEQUENCE</scope>
</reference>
<sequence>MWFYFFQSSSSWDLHKIIFDIIIELRPWTLTQWFLLTTISMTLTTYLNVSFFSTITINVAQVVDIQPNENMVTNAKQWLQENTILQQEQFNADFNRELKRLVIWM</sequence>
<organism evidence="1 2">
    <name type="scientific">Adineta steineri</name>
    <dbReference type="NCBI Taxonomy" id="433720"/>
    <lineage>
        <taxon>Eukaryota</taxon>
        <taxon>Metazoa</taxon>
        <taxon>Spiralia</taxon>
        <taxon>Gnathifera</taxon>
        <taxon>Rotifera</taxon>
        <taxon>Eurotatoria</taxon>
        <taxon>Bdelloidea</taxon>
        <taxon>Adinetida</taxon>
        <taxon>Adinetidae</taxon>
        <taxon>Adineta</taxon>
    </lineage>
</organism>
<comment type="caution">
    <text evidence="1">The sequence shown here is derived from an EMBL/GenBank/DDBJ whole genome shotgun (WGS) entry which is preliminary data.</text>
</comment>
<evidence type="ECO:0000313" key="2">
    <source>
        <dbReference type="Proteomes" id="UP000663860"/>
    </source>
</evidence>
<dbReference type="AlphaFoldDB" id="A0A813PDI0"/>
<evidence type="ECO:0000313" key="1">
    <source>
        <dbReference type="EMBL" id="CAF0748858.1"/>
    </source>
</evidence>